<comment type="caution">
    <text evidence="7">The sequence shown here is derived from an EMBL/GenBank/DDBJ whole genome shotgun (WGS) entry which is preliminary data.</text>
</comment>
<evidence type="ECO:0000256" key="1">
    <source>
        <dbReference type="ARBA" id="ARBA00022448"/>
    </source>
</evidence>
<evidence type="ECO:0000256" key="2">
    <source>
        <dbReference type="ARBA" id="ARBA00022741"/>
    </source>
</evidence>
<dbReference type="SUPFAM" id="SSF52540">
    <property type="entry name" value="P-loop containing nucleoside triphosphate hydrolases"/>
    <property type="match status" value="1"/>
</dbReference>
<dbReference type="CDD" id="cd03214">
    <property type="entry name" value="ABC_Iron-Siderophores_B12_Hemin"/>
    <property type="match status" value="1"/>
</dbReference>
<comment type="function">
    <text evidence="5">Part of the ABC transporter complex HmuTUV involved in hemin import. Responsible for energy coupling to the transport system.</text>
</comment>
<keyword evidence="1" id="KW-0813">Transport</keyword>
<protein>
    <submittedName>
        <fullName evidence="7">Heme ABC transporter ATP-binding protein</fullName>
    </submittedName>
</protein>
<keyword evidence="3 7" id="KW-0067">ATP-binding</keyword>
<organism evidence="7 8">
    <name type="scientific">Paralimibaculum aggregatum</name>
    <dbReference type="NCBI Taxonomy" id="3036245"/>
    <lineage>
        <taxon>Bacteria</taxon>
        <taxon>Pseudomonadati</taxon>
        <taxon>Pseudomonadota</taxon>
        <taxon>Alphaproteobacteria</taxon>
        <taxon>Rhodobacterales</taxon>
        <taxon>Paracoccaceae</taxon>
        <taxon>Paralimibaculum</taxon>
    </lineage>
</organism>
<keyword evidence="8" id="KW-1185">Reference proteome</keyword>
<keyword evidence="2" id="KW-0547">Nucleotide-binding</keyword>
<dbReference type="EMBL" id="BSYI01000020">
    <property type="protein sequence ID" value="GMG83525.1"/>
    <property type="molecule type" value="Genomic_DNA"/>
</dbReference>
<evidence type="ECO:0000256" key="5">
    <source>
        <dbReference type="ARBA" id="ARBA00037066"/>
    </source>
</evidence>
<dbReference type="SMART" id="SM00382">
    <property type="entry name" value="AAA"/>
    <property type="match status" value="1"/>
</dbReference>
<gene>
    <name evidence="7" type="ORF">LNKW23_27380</name>
</gene>
<dbReference type="PANTHER" id="PTHR42794:SF1">
    <property type="entry name" value="HEMIN IMPORT ATP-BINDING PROTEIN HMUV"/>
    <property type="match status" value="1"/>
</dbReference>
<evidence type="ECO:0000313" key="8">
    <source>
        <dbReference type="Proteomes" id="UP001239909"/>
    </source>
</evidence>
<evidence type="ECO:0000256" key="4">
    <source>
        <dbReference type="ARBA" id="ARBA00022967"/>
    </source>
</evidence>
<dbReference type="PANTHER" id="PTHR42794">
    <property type="entry name" value="HEMIN IMPORT ATP-BINDING PROTEIN HMUV"/>
    <property type="match status" value="1"/>
</dbReference>
<reference evidence="7 8" key="1">
    <citation type="submission" date="2023-04" db="EMBL/GenBank/DDBJ databases">
        <title>Marinoamorphus aggregata gen. nov., sp. Nov., isolate from tissue of brittle star Ophioplocus japonicus.</title>
        <authorList>
            <person name="Kawano K."/>
            <person name="Sawayama S."/>
            <person name="Nakagawa S."/>
        </authorList>
    </citation>
    <scope>NUCLEOTIDE SEQUENCE [LARGE SCALE GENOMIC DNA]</scope>
    <source>
        <strain evidence="7 8">NKW23</strain>
    </source>
</reference>
<sequence>MRAEDLHLRLGRSEVLRGASLALRRGEVMALIGPNGAGKSTLLACLSGALSPDRGRVRIDGQAPAALGPAGLARRRAVLEQSPASAAPFRLAELVALAIPPEIPPAEAGALTARALAAVGLGAFAGRRIDRLSGGERHRGHMARALAQHLAGRALGAGGWLLLDEPTASLDLRHQAAVLQAARAAAAEGAGVLAVLHDLSLAAAMADRLALMAEGRILAEGPPAAVLTPERLAAVYGLPVAVAEGPGGHPAITPIYRASQGDSTCSSP</sequence>
<dbReference type="InterPro" id="IPR003593">
    <property type="entry name" value="AAA+_ATPase"/>
</dbReference>
<dbReference type="GO" id="GO:0005524">
    <property type="term" value="F:ATP binding"/>
    <property type="evidence" value="ECO:0007669"/>
    <property type="project" value="UniProtKB-KW"/>
</dbReference>
<dbReference type="InterPro" id="IPR027417">
    <property type="entry name" value="P-loop_NTPase"/>
</dbReference>
<dbReference type="Gene3D" id="3.40.50.300">
    <property type="entry name" value="P-loop containing nucleotide triphosphate hydrolases"/>
    <property type="match status" value="1"/>
</dbReference>
<evidence type="ECO:0000256" key="3">
    <source>
        <dbReference type="ARBA" id="ARBA00022840"/>
    </source>
</evidence>
<dbReference type="Pfam" id="PF00005">
    <property type="entry name" value="ABC_tran"/>
    <property type="match status" value="1"/>
</dbReference>
<dbReference type="Proteomes" id="UP001239909">
    <property type="component" value="Unassembled WGS sequence"/>
</dbReference>
<proteinExistence type="predicted"/>
<evidence type="ECO:0000259" key="6">
    <source>
        <dbReference type="PROSITE" id="PS50893"/>
    </source>
</evidence>
<feature type="domain" description="ABC transporter" evidence="6">
    <location>
        <begin position="1"/>
        <end position="239"/>
    </location>
</feature>
<keyword evidence="4" id="KW-1278">Translocase</keyword>
<accession>A0ABQ6LMK3</accession>
<dbReference type="InterPro" id="IPR003439">
    <property type="entry name" value="ABC_transporter-like_ATP-bd"/>
</dbReference>
<name>A0ABQ6LMK3_9RHOB</name>
<evidence type="ECO:0000313" key="7">
    <source>
        <dbReference type="EMBL" id="GMG83525.1"/>
    </source>
</evidence>
<dbReference type="PROSITE" id="PS50893">
    <property type="entry name" value="ABC_TRANSPORTER_2"/>
    <property type="match status" value="1"/>
</dbReference>